<dbReference type="InterPro" id="IPR013149">
    <property type="entry name" value="ADH-like_C"/>
</dbReference>
<accession>A0A6V8LGC4</accession>
<dbReference type="Gene3D" id="3.90.180.10">
    <property type="entry name" value="Medium-chain alcohol dehydrogenases, catalytic domain"/>
    <property type="match status" value="1"/>
</dbReference>
<dbReference type="InterPro" id="IPR013154">
    <property type="entry name" value="ADH-like_N"/>
</dbReference>
<proteinExistence type="predicted"/>
<dbReference type="SUPFAM" id="SSF50129">
    <property type="entry name" value="GroES-like"/>
    <property type="match status" value="1"/>
</dbReference>
<evidence type="ECO:0000259" key="3">
    <source>
        <dbReference type="Pfam" id="PF00107"/>
    </source>
</evidence>
<dbReference type="Pfam" id="PF08240">
    <property type="entry name" value="ADH_N"/>
    <property type="match status" value="1"/>
</dbReference>
<dbReference type="PANTHER" id="PTHR43401:SF2">
    <property type="entry name" value="L-THREONINE 3-DEHYDROGENASE"/>
    <property type="match status" value="1"/>
</dbReference>
<dbReference type="InterPro" id="IPR036291">
    <property type="entry name" value="NAD(P)-bd_dom_sf"/>
</dbReference>
<comment type="caution">
    <text evidence="5">The sequence shown here is derived from an EMBL/GenBank/DDBJ whole genome shotgun (WGS) entry which is preliminary data.</text>
</comment>
<evidence type="ECO:0000313" key="6">
    <source>
        <dbReference type="Proteomes" id="UP000482960"/>
    </source>
</evidence>
<gene>
    <name evidence="5" type="ORF">Prum_083420</name>
</gene>
<dbReference type="Gene3D" id="3.40.50.720">
    <property type="entry name" value="NAD(P)-binding Rossmann-like Domain"/>
    <property type="match status" value="1"/>
</dbReference>
<evidence type="ECO:0000256" key="2">
    <source>
        <dbReference type="ARBA" id="ARBA00023002"/>
    </source>
</evidence>
<dbReference type="Pfam" id="PF00107">
    <property type="entry name" value="ADH_zinc_N"/>
    <property type="match status" value="1"/>
</dbReference>
<sequence length="397" mass="41946">MNLNLEYHRSPARYMAARTATGTIASGRASGWWAANMSPLRLVNRPDPRPPGPDWTRVKPLLSGICGSDLGLLTGRNSPYLSALVSMPFTPGHEVVGETLDDLPDLPRGSRVVLDPVLGCLPRQVEVCPGCAADEHSRCDHITSGAVSAGLQTGFCADTGGGWSRMLVAHASQLHRVPDALDDERALLVEPLACAVHSVRRISIPDGASVLVVGAGTVGLFTTLALREYTKAGPIYVIARYAHQRERAREMGATEVLSSDRAARALRRATGGFLARPERASEFLLGGTDIAFECTGGSGLDTALRVVRAGGTVLMSGMPNAGADLTPVWFRELNLVGAYASGGNDFPDALALAQSAPLTGYVDAIYPLSRWRDAIGHASAAGRLGSVKVAFDPTKDQ</sequence>
<dbReference type="GO" id="GO:0016491">
    <property type="term" value="F:oxidoreductase activity"/>
    <property type="evidence" value="ECO:0007669"/>
    <property type="project" value="UniProtKB-KW"/>
</dbReference>
<reference evidence="5 6" key="2">
    <citation type="submission" date="2020-03" db="EMBL/GenBank/DDBJ databases">
        <authorList>
            <person name="Ichikawa N."/>
            <person name="Kimura A."/>
            <person name="Kitahashi Y."/>
            <person name="Uohara A."/>
        </authorList>
    </citation>
    <scope>NUCLEOTIDE SEQUENCE [LARGE SCALE GENOMIC DNA]</scope>
    <source>
        <strain evidence="5 6">NBRC 108638</strain>
    </source>
</reference>
<dbReference type="InterPro" id="IPR011032">
    <property type="entry name" value="GroES-like_sf"/>
</dbReference>
<dbReference type="Proteomes" id="UP000482960">
    <property type="component" value="Unassembled WGS sequence"/>
</dbReference>
<name>A0A6V8LGC4_9ACTN</name>
<feature type="domain" description="Alcohol dehydrogenase-like N-terminal" evidence="4">
    <location>
        <begin position="52"/>
        <end position="179"/>
    </location>
</feature>
<keyword evidence="2" id="KW-0560">Oxidoreductase</keyword>
<dbReference type="InterPro" id="IPR050129">
    <property type="entry name" value="Zn_alcohol_dh"/>
</dbReference>
<comment type="cofactor">
    <cofactor evidence="1">
        <name>Zn(2+)</name>
        <dbReference type="ChEBI" id="CHEBI:29105"/>
    </cofactor>
</comment>
<dbReference type="PANTHER" id="PTHR43401">
    <property type="entry name" value="L-THREONINE 3-DEHYDROGENASE"/>
    <property type="match status" value="1"/>
</dbReference>
<evidence type="ECO:0000256" key="1">
    <source>
        <dbReference type="ARBA" id="ARBA00001947"/>
    </source>
</evidence>
<dbReference type="RefSeq" id="WP_173081922.1">
    <property type="nucleotide sequence ID" value="NZ_BAABJB010000020.1"/>
</dbReference>
<dbReference type="EMBL" id="BLPG01000001">
    <property type="protein sequence ID" value="GFJ94700.1"/>
    <property type="molecule type" value="Genomic_DNA"/>
</dbReference>
<evidence type="ECO:0000259" key="4">
    <source>
        <dbReference type="Pfam" id="PF08240"/>
    </source>
</evidence>
<feature type="domain" description="Alcohol dehydrogenase-like C-terminal" evidence="3">
    <location>
        <begin position="218"/>
        <end position="354"/>
    </location>
</feature>
<reference evidence="5 6" key="1">
    <citation type="submission" date="2020-03" db="EMBL/GenBank/DDBJ databases">
        <title>Whole genome shotgun sequence of Phytohabitans rumicis NBRC 108638.</title>
        <authorList>
            <person name="Komaki H."/>
            <person name="Tamura T."/>
        </authorList>
    </citation>
    <scope>NUCLEOTIDE SEQUENCE [LARGE SCALE GENOMIC DNA]</scope>
    <source>
        <strain evidence="5 6">NBRC 108638</strain>
    </source>
</reference>
<organism evidence="5 6">
    <name type="scientific">Phytohabitans rumicis</name>
    <dbReference type="NCBI Taxonomy" id="1076125"/>
    <lineage>
        <taxon>Bacteria</taxon>
        <taxon>Bacillati</taxon>
        <taxon>Actinomycetota</taxon>
        <taxon>Actinomycetes</taxon>
        <taxon>Micromonosporales</taxon>
        <taxon>Micromonosporaceae</taxon>
    </lineage>
</organism>
<evidence type="ECO:0000313" key="5">
    <source>
        <dbReference type="EMBL" id="GFJ94700.1"/>
    </source>
</evidence>
<dbReference type="AlphaFoldDB" id="A0A6V8LGC4"/>
<keyword evidence="6" id="KW-1185">Reference proteome</keyword>
<protein>
    <submittedName>
        <fullName evidence="5">Alcohol dehydrogenase</fullName>
    </submittedName>
</protein>
<dbReference type="SUPFAM" id="SSF51735">
    <property type="entry name" value="NAD(P)-binding Rossmann-fold domains"/>
    <property type="match status" value="1"/>
</dbReference>